<dbReference type="EMBL" id="VSRR010014247">
    <property type="protein sequence ID" value="MPC56787.1"/>
    <property type="molecule type" value="Genomic_DNA"/>
</dbReference>
<comment type="caution">
    <text evidence="2">The sequence shown here is derived from an EMBL/GenBank/DDBJ whole genome shotgun (WGS) entry which is preliminary data.</text>
</comment>
<keyword evidence="3" id="KW-1185">Reference proteome</keyword>
<evidence type="ECO:0000256" key="1">
    <source>
        <dbReference type="SAM" id="MobiDB-lite"/>
    </source>
</evidence>
<dbReference type="AlphaFoldDB" id="A0A5B7GHS8"/>
<dbReference type="Proteomes" id="UP000324222">
    <property type="component" value="Unassembled WGS sequence"/>
</dbReference>
<gene>
    <name evidence="2" type="ORF">E2C01_050754</name>
</gene>
<feature type="region of interest" description="Disordered" evidence="1">
    <location>
        <begin position="1"/>
        <end position="25"/>
    </location>
</feature>
<reference evidence="2 3" key="1">
    <citation type="submission" date="2019-05" db="EMBL/GenBank/DDBJ databases">
        <title>Another draft genome of Portunus trituberculatus and its Hox gene families provides insights of decapod evolution.</title>
        <authorList>
            <person name="Jeong J.-H."/>
            <person name="Song I."/>
            <person name="Kim S."/>
            <person name="Choi T."/>
            <person name="Kim D."/>
            <person name="Ryu S."/>
            <person name="Kim W."/>
        </authorList>
    </citation>
    <scope>NUCLEOTIDE SEQUENCE [LARGE SCALE GENOMIC DNA]</scope>
    <source>
        <tissue evidence="2">Muscle</tissue>
    </source>
</reference>
<sequence length="91" mass="9993">MKKSGESRTQKKPPPPPPPFDVPTRPRLAYNGKLFGFRDLLCDAAKEPRPRCCLCAVYDYLSAEEAMVGRETGLSCCIQGSLSAISFTILV</sequence>
<protein>
    <submittedName>
        <fullName evidence="2">Uncharacterized protein</fullName>
    </submittedName>
</protein>
<name>A0A5B7GHS8_PORTR</name>
<evidence type="ECO:0000313" key="3">
    <source>
        <dbReference type="Proteomes" id="UP000324222"/>
    </source>
</evidence>
<proteinExistence type="predicted"/>
<accession>A0A5B7GHS8</accession>
<evidence type="ECO:0000313" key="2">
    <source>
        <dbReference type="EMBL" id="MPC56787.1"/>
    </source>
</evidence>
<organism evidence="2 3">
    <name type="scientific">Portunus trituberculatus</name>
    <name type="common">Swimming crab</name>
    <name type="synonym">Neptunus trituberculatus</name>
    <dbReference type="NCBI Taxonomy" id="210409"/>
    <lineage>
        <taxon>Eukaryota</taxon>
        <taxon>Metazoa</taxon>
        <taxon>Ecdysozoa</taxon>
        <taxon>Arthropoda</taxon>
        <taxon>Crustacea</taxon>
        <taxon>Multicrustacea</taxon>
        <taxon>Malacostraca</taxon>
        <taxon>Eumalacostraca</taxon>
        <taxon>Eucarida</taxon>
        <taxon>Decapoda</taxon>
        <taxon>Pleocyemata</taxon>
        <taxon>Brachyura</taxon>
        <taxon>Eubrachyura</taxon>
        <taxon>Portunoidea</taxon>
        <taxon>Portunidae</taxon>
        <taxon>Portuninae</taxon>
        <taxon>Portunus</taxon>
    </lineage>
</organism>
<feature type="compositionally biased region" description="Pro residues" evidence="1">
    <location>
        <begin position="12"/>
        <end position="21"/>
    </location>
</feature>